<proteinExistence type="predicted"/>
<protein>
    <submittedName>
        <fullName evidence="2">Uncharacterized protein</fullName>
    </submittedName>
</protein>
<evidence type="ECO:0000313" key="2">
    <source>
        <dbReference type="EMBL" id="PPQ90662.1"/>
    </source>
</evidence>
<dbReference type="AlphaFoldDB" id="A0A409XIT6"/>
<dbReference type="EMBL" id="NHYD01001576">
    <property type="protein sequence ID" value="PPQ90662.1"/>
    <property type="molecule type" value="Genomic_DNA"/>
</dbReference>
<evidence type="ECO:0000256" key="1">
    <source>
        <dbReference type="SAM" id="MobiDB-lite"/>
    </source>
</evidence>
<evidence type="ECO:0000313" key="3">
    <source>
        <dbReference type="Proteomes" id="UP000283269"/>
    </source>
</evidence>
<sequence length="64" mass="7251">MLKQMVCNSQENNSSNTNDTKLQHPQQQQHRCKQHTMAMTAMQATQNCNTIANANTNGIQHPQQ</sequence>
<dbReference type="Proteomes" id="UP000283269">
    <property type="component" value="Unassembled WGS sequence"/>
</dbReference>
<keyword evidence="3" id="KW-1185">Reference proteome</keyword>
<reference evidence="2 3" key="1">
    <citation type="journal article" date="2018" name="Evol. Lett.">
        <title>Horizontal gene cluster transfer increased hallucinogenic mushroom diversity.</title>
        <authorList>
            <person name="Reynolds H.T."/>
            <person name="Vijayakumar V."/>
            <person name="Gluck-Thaler E."/>
            <person name="Korotkin H.B."/>
            <person name="Matheny P.B."/>
            <person name="Slot J.C."/>
        </authorList>
    </citation>
    <scope>NUCLEOTIDE SEQUENCE [LARGE SCALE GENOMIC DNA]</scope>
    <source>
        <strain evidence="2 3">2631</strain>
    </source>
</reference>
<name>A0A409XIT6_PSICY</name>
<comment type="caution">
    <text evidence="2">The sequence shown here is derived from an EMBL/GenBank/DDBJ whole genome shotgun (WGS) entry which is preliminary data.</text>
</comment>
<feature type="region of interest" description="Disordered" evidence="1">
    <location>
        <begin position="1"/>
        <end position="30"/>
    </location>
</feature>
<dbReference type="InParanoid" id="A0A409XIT6"/>
<gene>
    <name evidence="2" type="ORF">CVT25_004714</name>
</gene>
<organism evidence="2 3">
    <name type="scientific">Psilocybe cyanescens</name>
    <dbReference type="NCBI Taxonomy" id="93625"/>
    <lineage>
        <taxon>Eukaryota</taxon>
        <taxon>Fungi</taxon>
        <taxon>Dikarya</taxon>
        <taxon>Basidiomycota</taxon>
        <taxon>Agaricomycotina</taxon>
        <taxon>Agaricomycetes</taxon>
        <taxon>Agaricomycetidae</taxon>
        <taxon>Agaricales</taxon>
        <taxon>Agaricineae</taxon>
        <taxon>Strophariaceae</taxon>
        <taxon>Psilocybe</taxon>
    </lineage>
</organism>
<feature type="compositionally biased region" description="Polar residues" evidence="1">
    <location>
        <begin position="1"/>
        <end position="20"/>
    </location>
</feature>
<accession>A0A409XIT6</accession>